<dbReference type="EMBL" id="GHES01004794">
    <property type="protein sequence ID" value="MPA35353.1"/>
    <property type="molecule type" value="Transcribed_RNA"/>
</dbReference>
<dbReference type="EMBL" id="GHES01004795">
    <property type="protein sequence ID" value="MPA35354.1"/>
    <property type="molecule type" value="Transcribed_RNA"/>
</dbReference>
<dbReference type="Pfam" id="PF13639">
    <property type="entry name" value="zf-RING_2"/>
    <property type="match status" value="1"/>
</dbReference>
<accession>A0A5B6YTZ6</accession>
<feature type="region of interest" description="Disordered" evidence="9">
    <location>
        <begin position="21"/>
        <end position="47"/>
    </location>
</feature>
<dbReference type="InterPro" id="IPR001841">
    <property type="entry name" value="Znf_RING"/>
</dbReference>
<evidence type="ECO:0000256" key="1">
    <source>
        <dbReference type="ARBA" id="ARBA00000900"/>
    </source>
</evidence>
<keyword evidence="7" id="KW-0862">Zinc</keyword>
<dbReference type="PROSITE" id="PS50089">
    <property type="entry name" value="ZF_RING_2"/>
    <property type="match status" value="1"/>
</dbReference>
<evidence type="ECO:0000256" key="5">
    <source>
        <dbReference type="ARBA" id="ARBA00022771"/>
    </source>
</evidence>
<dbReference type="SMART" id="SM00184">
    <property type="entry name" value="RING"/>
    <property type="match status" value="1"/>
</dbReference>
<keyword evidence="4" id="KW-0479">Metal-binding</keyword>
<evidence type="ECO:0000256" key="4">
    <source>
        <dbReference type="ARBA" id="ARBA00022723"/>
    </source>
</evidence>
<feature type="domain" description="RING-type" evidence="10">
    <location>
        <begin position="107"/>
        <end position="148"/>
    </location>
</feature>
<evidence type="ECO:0000313" key="11">
    <source>
        <dbReference type="EMBL" id="MPA35353.1"/>
    </source>
</evidence>
<keyword evidence="3 12" id="KW-0808">Transferase</keyword>
<dbReference type="GO" id="GO:0005737">
    <property type="term" value="C:cytoplasm"/>
    <property type="evidence" value="ECO:0007669"/>
    <property type="project" value="TreeGrafter"/>
</dbReference>
<reference evidence="12" key="1">
    <citation type="submission" date="2019-08" db="EMBL/GenBank/DDBJ databases">
        <title>Reference gene set and small RNA set construction with multiple tissues from Davidia involucrata Baill.</title>
        <authorList>
            <person name="Yang H."/>
            <person name="Zhou C."/>
            <person name="Li G."/>
            <person name="Wang J."/>
            <person name="Gao P."/>
            <person name="Wang M."/>
            <person name="Wang R."/>
            <person name="Zhao Y."/>
        </authorList>
    </citation>
    <scope>NUCLEOTIDE SEQUENCE</scope>
    <source>
        <tissue evidence="12">Mixed with DoveR01_LX</tissue>
    </source>
</reference>
<dbReference type="GO" id="GO:0016567">
    <property type="term" value="P:protein ubiquitination"/>
    <property type="evidence" value="ECO:0007669"/>
    <property type="project" value="TreeGrafter"/>
</dbReference>
<feature type="region of interest" description="Disordered" evidence="9">
    <location>
        <begin position="170"/>
        <end position="190"/>
    </location>
</feature>
<organism evidence="12">
    <name type="scientific">Davidia involucrata</name>
    <name type="common">Dove tree</name>
    <dbReference type="NCBI Taxonomy" id="16924"/>
    <lineage>
        <taxon>Eukaryota</taxon>
        <taxon>Viridiplantae</taxon>
        <taxon>Streptophyta</taxon>
        <taxon>Embryophyta</taxon>
        <taxon>Tracheophyta</taxon>
        <taxon>Spermatophyta</taxon>
        <taxon>Magnoliopsida</taxon>
        <taxon>eudicotyledons</taxon>
        <taxon>Gunneridae</taxon>
        <taxon>Pentapetalae</taxon>
        <taxon>asterids</taxon>
        <taxon>Cornales</taxon>
        <taxon>Nyssaceae</taxon>
        <taxon>Davidia</taxon>
    </lineage>
</organism>
<gene>
    <name evidence="11" type="ORF">Din_004794</name>
    <name evidence="12" type="ORF">Din_004795</name>
</gene>
<name>A0A5B6YTZ6_DAVIN</name>
<dbReference type="Gene3D" id="3.30.40.10">
    <property type="entry name" value="Zinc/RING finger domain, C3HC4 (zinc finger)"/>
    <property type="match status" value="1"/>
</dbReference>
<dbReference type="PANTHER" id="PTHR15710">
    <property type="entry name" value="E3 UBIQUITIN-PROTEIN LIGASE PRAJA"/>
    <property type="match status" value="1"/>
</dbReference>
<dbReference type="PANTHER" id="PTHR15710:SF34">
    <property type="entry name" value="E3 UBIQUITIN-PROTEIN LIGASE RHC1A-RELATED"/>
    <property type="match status" value="1"/>
</dbReference>
<keyword evidence="6" id="KW-0833">Ubl conjugation pathway</keyword>
<evidence type="ECO:0000256" key="6">
    <source>
        <dbReference type="ARBA" id="ARBA00022786"/>
    </source>
</evidence>
<proteinExistence type="predicted"/>
<dbReference type="InterPro" id="IPR013083">
    <property type="entry name" value="Znf_RING/FYVE/PHD"/>
</dbReference>
<keyword evidence="12" id="KW-0012">Acyltransferase</keyword>
<dbReference type="GO" id="GO:0008270">
    <property type="term" value="F:zinc ion binding"/>
    <property type="evidence" value="ECO:0007669"/>
    <property type="project" value="UniProtKB-KW"/>
</dbReference>
<sequence>MSGDFGFGATTSAVRIRIRRRQRHSQISNPNPSDHISPNSTQTPLHNSDYIDFDDEGLFNSILDRIAHQHHEQHRTTQLPATSRSLISSIPIVEITGSLLKSGSISCSICKDEYAINEKVNQLPCKHIFHHECIVPWLNRSNSCPLCRYKLPVERRPEQLMNNVVRLENSHAEGRSEDRESGFSVQLSQGGSRPRMIRVIRRYSSLSSMGQAVTGSAAPANSGSANGNVNVMLDEDGDTVMLDS</sequence>
<evidence type="ECO:0000256" key="2">
    <source>
        <dbReference type="ARBA" id="ARBA00012483"/>
    </source>
</evidence>
<keyword evidence="5 8" id="KW-0863">Zinc-finger</keyword>
<feature type="compositionally biased region" description="Polar residues" evidence="9">
    <location>
        <begin position="29"/>
        <end position="46"/>
    </location>
</feature>
<feature type="compositionally biased region" description="Basic and acidic residues" evidence="9">
    <location>
        <begin position="170"/>
        <end position="181"/>
    </location>
</feature>
<dbReference type="GO" id="GO:0061630">
    <property type="term" value="F:ubiquitin protein ligase activity"/>
    <property type="evidence" value="ECO:0007669"/>
    <property type="project" value="UniProtKB-EC"/>
</dbReference>
<comment type="catalytic activity">
    <reaction evidence="1">
        <text>S-ubiquitinyl-[E2 ubiquitin-conjugating enzyme]-L-cysteine + [acceptor protein]-L-lysine = [E2 ubiquitin-conjugating enzyme]-L-cysteine + N(6)-ubiquitinyl-[acceptor protein]-L-lysine.</text>
        <dbReference type="EC" id="2.3.2.27"/>
    </reaction>
</comment>
<evidence type="ECO:0000259" key="10">
    <source>
        <dbReference type="PROSITE" id="PS50089"/>
    </source>
</evidence>
<evidence type="ECO:0000256" key="3">
    <source>
        <dbReference type="ARBA" id="ARBA00022679"/>
    </source>
</evidence>
<dbReference type="EC" id="2.3.2.27" evidence="2"/>
<evidence type="ECO:0000256" key="7">
    <source>
        <dbReference type="ARBA" id="ARBA00022833"/>
    </source>
</evidence>
<evidence type="ECO:0000256" key="8">
    <source>
        <dbReference type="PROSITE-ProRule" id="PRU00175"/>
    </source>
</evidence>
<evidence type="ECO:0000313" key="12">
    <source>
        <dbReference type="EMBL" id="MPA35354.1"/>
    </source>
</evidence>
<dbReference type="AlphaFoldDB" id="A0A5B6YTZ6"/>
<protein>
    <recommendedName>
        <fullName evidence="2">RING-type E3 ubiquitin transferase</fullName>
        <ecNumber evidence="2">2.3.2.27</ecNumber>
    </recommendedName>
</protein>
<dbReference type="FunFam" id="3.30.40.10:FF:000127">
    <property type="entry name" value="E3 ubiquitin-protein ligase RNF181"/>
    <property type="match status" value="1"/>
</dbReference>
<dbReference type="SUPFAM" id="SSF57850">
    <property type="entry name" value="RING/U-box"/>
    <property type="match status" value="1"/>
</dbReference>
<evidence type="ECO:0000256" key="9">
    <source>
        <dbReference type="SAM" id="MobiDB-lite"/>
    </source>
</evidence>